<evidence type="ECO:0000313" key="1">
    <source>
        <dbReference type="EMBL" id="MCC2616985.1"/>
    </source>
</evidence>
<name>A0ABS8G8W4_9ALTE</name>
<protein>
    <submittedName>
        <fullName evidence="1">Uncharacterized protein</fullName>
    </submittedName>
</protein>
<evidence type="ECO:0000313" key="2">
    <source>
        <dbReference type="Proteomes" id="UP001520878"/>
    </source>
</evidence>
<proteinExistence type="predicted"/>
<reference evidence="1 2" key="1">
    <citation type="submission" date="2021-10" db="EMBL/GenBank/DDBJ databases">
        <title>Draft genome of Aestuariibacter halophilus JC2043.</title>
        <authorList>
            <person name="Emsley S.A."/>
            <person name="Pfannmuller K.M."/>
            <person name="Ushijima B."/>
            <person name="Saw J.H."/>
            <person name="Videau P."/>
        </authorList>
    </citation>
    <scope>NUCLEOTIDE SEQUENCE [LARGE SCALE GENOMIC DNA]</scope>
    <source>
        <strain evidence="1 2">JC2043</strain>
    </source>
</reference>
<dbReference type="Proteomes" id="UP001520878">
    <property type="component" value="Unassembled WGS sequence"/>
</dbReference>
<sequence length="85" mass="9935">MEHLFLTLFLASFAGLYYLAFRIDTTRGWQLRAWLNGEVRDPRPGCNKPQSKKNDQIAELKKRIEVLEAIVTEPGYSIDQQIRRL</sequence>
<accession>A0ABS8G8W4</accession>
<keyword evidence="2" id="KW-1185">Reference proteome</keyword>
<comment type="caution">
    <text evidence="1">The sequence shown here is derived from an EMBL/GenBank/DDBJ whole genome shotgun (WGS) entry which is preliminary data.</text>
</comment>
<organism evidence="1 2">
    <name type="scientific">Fluctibacter halophilus</name>
    <dbReference type="NCBI Taxonomy" id="226011"/>
    <lineage>
        <taxon>Bacteria</taxon>
        <taxon>Pseudomonadati</taxon>
        <taxon>Pseudomonadota</taxon>
        <taxon>Gammaproteobacteria</taxon>
        <taxon>Alteromonadales</taxon>
        <taxon>Alteromonadaceae</taxon>
        <taxon>Fluctibacter</taxon>
    </lineage>
</organism>
<dbReference type="RefSeq" id="WP_229160850.1">
    <property type="nucleotide sequence ID" value="NZ_JAJEWP010000003.1"/>
</dbReference>
<gene>
    <name evidence="1" type="ORF">LJ739_12100</name>
</gene>
<dbReference type="EMBL" id="JAJEWP010000003">
    <property type="protein sequence ID" value="MCC2616985.1"/>
    <property type="molecule type" value="Genomic_DNA"/>
</dbReference>